<dbReference type="AlphaFoldDB" id="Q0B240"/>
<dbReference type="EMBL" id="CP000442">
    <property type="protein sequence ID" value="ABI91783.1"/>
    <property type="molecule type" value="Genomic_DNA"/>
</dbReference>
<dbReference type="eggNOG" id="COG1819">
    <property type="taxonomic scope" value="Bacteria"/>
</dbReference>
<keyword evidence="2" id="KW-0808">Transferase</keyword>
<dbReference type="CDD" id="cd03784">
    <property type="entry name" value="GT1_Gtf-like"/>
    <property type="match status" value="1"/>
</dbReference>
<dbReference type="PANTHER" id="PTHR48043:SF145">
    <property type="entry name" value="FI06409P-RELATED"/>
    <property type="match status" value="1"/>
</dbReference>
<dbReference type="Pfam" id="PF06722">
    <property type="entry name" value="EryCIII-like_C"/>
    <property type="match status" value="1"/>
</dbReference>
<proteinExistence type="predicted"/>
<protein>
    <submittedName>
        <fullName evidence="4">UDP-glucuronosyl/UDP-glucosyltransferase</fullName>
    </submittedName>
</protein>
<evidence type="ECO:0000256" key="2">
    <source>
        <dbReference type="ARBA" id="ARBA00022679"/>
    </source>
</evidence>
<dbReference type="Proteomes" id="UP000000662">
    <property type="component" value="Chromosome 3"/>
</dbReference>
<evidence type="ECO:0000313" key="4">
    <source>
        <dbReference type="EMBL" id="ABI91783.1"/>
    </source>
</evidence>
<dbReference type="FunFam" id="3.40.50.2000:FF:000072">
    <property type="entry name" value="Glycosyl transferase"/>
    <property type="match status" value="1"/>
</dbReference>
<dbReference type="InterPro" id="IPR050271">
    <property type="entry name" value="UDP-glycosyltransferase"/>
</dbReference>
<reference evidence="4" key="1">
    <citation type="submission" date="2006-08" db="EMBL/GenBank/DDBJ databases">
        <title>Complete sequence of Chromosome 3 of Burkholderia cepacia AMMD.</title>
        <authorList>
            <consortium name="US DOE Joint Genome Institute"/>
            <person name="Copeland A."/>
            <person name="Lucas S."/>
            <person name="Lapidus A."/>
            <person name="Barry K."/>
            <person name="Detter J.C."/>
            <person name="Glavina del Rio T."/>
            <person name="Hammon N."/>
            <person name="Israni S."/>
            <person name="Pitluck S."/>
            <person name="Bruce D."/>
            <person name="Chain P."/>
            <person name="Malfatti S."/>
            <person name="Shin M."/>
            <person name="Vergez L."/>
            <person name="Schmutz J."/>
            <person name="Larimer F."/>
            <person name="Land M."/>
            <person name="Hauser L."/>
            <person name="Kyrpides N."/>
            <person name="Kim E."/>
            <person name="Parke J."/>
            <person name="Coenye T."/>
            <person name="Konstantinidis K."/>
            <person name="Ramette A."/>
            <person name="Tiedje J."/>
            <person name="Richardson P."/>
        </authorList>
    </citation>
    <scope>NUCLEOTIDE SEQUENCE</scope>
    <source>
        <strain evidence="4">AMMD</strain>
    </source>
</reference>
<feature type="domain" description="Erythromycin biosynthesis protein CIII-like C-terminal" evidence="3">
    <location>
        <begin position="295"/>
        <end position="409"/>
    </location>
</feature>
<evidence type="ECO:0000256" key="1">
    <source>
        <dbReference type="ARBA" id="ARBA00022676"/>
    </source>
</evidence>
<dbReference type="InterPro" id="IPR010610">
    <property type="entry name" value="EryCIII-like_C"/>
</dbReference>
<sequence length="415" mass="44719">MASAASILISEGNQVAALTGEQFRRQFEDIGALFHPLPADASPDVAHVIAHDPTLRNLPEDAPQLMRFQIAVERALVDPIPLQHVMLQAVLRHFAADVILTESGFLGILPLLLGARERRPRVVICGTYFLTWERDDGAPYLGGWRPASTQAQRAQYAGLSRDHDRLFEQPLIARADELMKDLGARPLHRGVFESAIELADAYLQPSVPSFEFPRASLPASVRFIGGLPITPNLHPLPAWAADLDGRKKVVHVTQGTVANKDFGMLLAPTLAALGDDPGVLVVAITGGRPLDTIPGTMPPNARVASFLPYEWLLPKVDVFVTNGGNGSVNQALTFGVPLVTAGLSEDKADVNARVAWSGVGIDLATGHPTPDALRNAIRTVLANPGYRIEAARKAREFAAIDTRAEIIRAVTSRST</sequence>
<dbReference type="KEGG" id="bam:Bamb_6239"/>
<keyword evidence="1" id="KW-0328">Glycosyltransferase</keyword>
<dbReference type="GO" id="GO:0016758">
    <property type="term" value="F:hexosyltransferase activity"/>
    <property type="evidence" value="ECO:0007669"/>
    <property type="project" value="UniProtKB-ARBA"/>
</dbReference>
<organism evidence="4 5">
    <name type="scientific">Burkholderia ambifaria (strain ATCC BAA-244 / DSM 16087 / CCUG 44356 / LMG 19182 / AMMD)</name>
    <name type="common">Burkholderia cepacia (strain AMMD)</name>
    <dbReference type="NCBI Taxonomy" id="339670"/>
    <lineage>
        <taxon>Bacteria</taxon>
        <taxon>Pseudomonadati</taxon>
        <taxon>Pseudomonadota</taxon>
        <taxon>Betaproteobacteria</taxon>
        <taxon>Burkholderiales</taxon>
        <taxon>Burkholderiaceae</taxon>
        <taxon>Burkholderia</taxon>
        <taxon>Burkholderia cepacia complex</taxon>
    </lineage>
</organism>
<accession>Q0B240</accession>
<evidence type="ECO:0000313" key="5">
    <source>
        <dbReference type="Proteomes" id="UP000000662"/>
    </source>
</evidence>
<name>Q0B240_BURCM</name>
<dbReference type="SUPFAM" id="SSF53756">
    <property type="entry name" value="UDP-Glycosyltransferase/glycogen phosphorylase"/>
    <property type="match status" value="1"/>
</dbReference>
<evidence type="ECO:0000259" key="3">
    <source>
        <dbReference type="Pfam" id="PF06722"/>
    </source>
</evidence>
<keyword evidence="5" id="KW-1185">Reference proteome</keyword>
<dbReference type="GO" id="GO:0008194">
    <property type="term" value="F:UDP-glycosyltransferase activity"/>
    <property type="evidence" value="ECO:0007669"/>
    <property type="project" value="InterPro"/>
</dbReference>
<dbReference type="PANTHER" id="PTHR48043">
    <property type="entry name" value="EG:EG0003.4 PROTEIN-RELATED"/>
    <property type="match status" value="1"/>
</dbReference>
<dbReference type="Gene3D" id="3.40.50.2000">
    <property type="entry name" value="Glycogen Phosphorylase B"/>
    <property type="match status" value="2"/>
</dbReference>
<gene>
    <name evidence="4" type="ordered locus">Bamb_6239</name>
</gene>
<dbReference type="InterPro" id="IPR002213">
    <property type="entry name" value="UDP_glucos_trans"/>
</dbReference>